<sequence>MMSQYMEELEQDPFDVAEFIERLTWRTNNEIGSDQFDPDVLHETFVQTIKDLKLLQEKQQKKCERLEEALKEEQKVFAGHVDKLQERHQISVEWFRQLDEKINSVAGKVIHLGEQLENVNTPRSRTVEAQRLLNHVSEFLRPGPIVNDIFTDKSRLFEAADIIQKLYLIAQDLPSEKFGEAKRKIDAKYDEIERGLIEEFAAAQKTEDIEKMKKIATILSQFKGYSQCIDAYIEQSQMIPYGGKDIFVGIVPMCRHHYEIIKKVFASPNQVMAKFILNIYQLKLNQFAQTKLDDKKDDDKYLRTLYEMYSRTLKLSSELQEFMVNSDDDLLSKLTANIFAKDLTTYIEVEVRCLNAKCSTELKKYYESKKHQKKQTERFQELRRDMQLLIGTRANINIAQIEDYGGETFLSEELAINLLQEAKASFKRCRLLSKEDQLATNMIKLADILLRYLMHEHVNYALDLGLQAIPIAESKTAPLIYFFDVVQKSNTIVHLLEKLYNASIIPAVMNTPKYAECLQKKRYMMEHIENKLDTGLDRSIGAVIGWAKAYLQVEQKKTDFKPDTDVDTVPSAACLTVVQTIQPIIDQIKKCVDGENVQATLTEFGTRLHRVIYEHLQQMQFNTAGAMCAICDVNEYRKCIRSLNSPLATQLFDILHALCNLLLVKPKNLQEVCTGETLNYLDKSVVLNFIQLREDYKTLKISNTLKGITEQRL</sequence>
<dbReference type="InterPro" id="IPR048625">
    <property type="entry name" value="Sec10_N"/>
</dbReference>
<keyword evidence="3" id="KW-0813">Transport</keyword>
<dbReference type="Proteomes" id="UP000594454">
    <property type="component" value="Chromosome 3"/>
</dbReference>
<dbReference type="EMBL" id="LR899011">
    <property type="protein sequence ID" value="CAD7084326.1"/>
    <property type="molecule type" value="Genomic_DNA"/>
</dbReference>
<comment type="similarity">
    <text evidence="1">Belongs to the SEC10 family.</text>
</comment>
<keyword evidence="11" id="KW-1185">Reference proteome</keyword>
<dbReference type="Pfam" id="PF07393">
    <property type="entry name" value="Sec10_HB"/>
    <property type="match status" value="1"/>
</dbReference>
<dbReference type="AlphaFoldDB" id="A0A7R8UP49"/>
<evidence type="ECO:0000313" key="10">
    <source>
        <dbReference type="EMBL" id="CAD7084326.1"/>
    </source>
</evidence>
<evidence type="ECO:0000256" key="1">
    <source>
        <dbReference type="ARBA" id="ARBA00006572"/>
    </source>
</evidence>
<evidence type="ECO:0000256" key="2">
    <source>
        <dbReference type="ARBA" id="ARBA00017524"/>
    </source>
</evidence>
<dbReference type="InterPro" id="IPR048627">
    <property type="entry name" value="Sec10_HB"/>
</dbReference>
<name>A0A7R8UP49_HERIL</name>
<gene>
    <name evidence="10" type="ORF">HERILL_LOCUS7224</name>
</gene>
<evidence type="ECO:0000313" key="11">
    <source>
        <dbReference type="Proteomes" id="UP000594454"/>
    </source>
</evidence>
<dbReference type="GO" id="GO:0006893">
    <property type="term" value="P:Golgi to plasma membrane transport"/>
    <property type="evidence" value="ECO:0007669"/>
    <property type="project" value="TreeGrafter"/>
</dbReference>
<feature type="domain" description="Exocyst complex component Sec10-like alpha-helical bundle" evidence="8">
    <location>
        <begin position="158"/>
        <end position="704"/>
    </location>
</feature>
<organism evidence="10 11">
    <name type="scientific">Hermetia illucens</name>
    <name type="common">Black soldier fly</name>
    <dbReference type="NCBI Taxonomy" id="343691"/>
    <lineage>
        <taxon>Eukaryota</taxon>
        <taxon>Metazoa</taxon>
        <taxon>Ecdysozoa</taxon>
        <taxon>Arthropoda</taxon>
        <taxon>Hexapoda</taxon>
        <taxon>Insecta</taxon>
        <taxon>Pterygota</taxon>
        <taxon>Neoptera</taxon>
        <taxon>Endopterygota</taxon>
        <taxon>Diptera</taxon>
        <taxon>Brachycera</taxon>
        <taxon>Stratiomyomorpha</taxon>
        <taxon>Stratiomyidae</taxon>
        <taxon>Hermetiinae</taxon>
        <taxon>Hermetia</taxon>
    </lineage>
</organism>
<accession>A0A7R8UP49</accession>
<dbReference type="InParanoid" id="A0A7R8UP49"/>
<dbReference type="GO" id="GO:0006887">
    <property type="term" value="P:exocytosis"/>
    <property type="evidence" value="ECO:0007669"/>
    <property type="project" value="UniProtKB-KW"/>
</dbReference>
<evidence type="ECO:0000256" key="6">
    <source>
        <dbReference type="ARBA" id="ARBA00031471"/>
    </source>
</evidence>
<proteinExistence type="inferred from homology"/>
<evidence type="ECO:0000256" key="5">
    <source>
        <dbReference type="ARBA" id="ARBA00023054"/>
    </source>
</evidence>
<dbReference type="PANTHER" id="PTHR12100:SF0">
    <property type="entry name" value="EXOCYST COMPLEX COMPONENT 5"/>
    <property type="match status" value="1"/>
</dbReference>
<keyword evidence="5 7" id="KW-0175">Coiled coil</keyword>
<feature type="coiled-coil region" evidence="7">
    <location>
        <begin position="49"/>
        <end position="76"/>
    </location>
</feature>
<dbReference type="OMA" id="PLCKHHY"/>
<evidence type="ECO:0000256" key="3">
    <source>
        <dbReference type="ARBA" id="ARBA00022448"/>
    </source>
</evidence>
<evidence type="ECO:0000256" key="4">
    <source>
        <dbReference type="ARBA" id="ARBA00022483"/>
    </source>
</evidence>
<dbReference type="FunCoup" id="A0A7R8UP49">
    <property type="interactions" value="1871"/>
</dbReference>
<dbReference type="Pfam" id="PF20667">
    <property type="entry name" value="Sec10_N"/>
    <property type="match status" value="1"/>
</dbReference>
<keyword evidence="4" id="KW-0268">Exocytosis</keyword>
<dbReference type="GO" id="GO:0000145">
    <property type="term" value="C:exocyst"/>
    <property type="evidence" value="ECO:0007669"/>
    <property type="project" value="TreeGrafter"/>
</dbReference>
<evidence type="ECO:0000259" key="9">
    <source>
        <dbReference type="Pfam" id="PF20667"/>
    </source>
</evidence>
<evidence type="ECO:0000259" key="8">
    <source>
        <dbReference type="Pfam" id="PF07393"/>
    </source>
</evidence>
<dbReference type="PANTHER" id="PTHR12100">
    <property type="entry name" value="SEC10"/>
    <property type="match status" value="1"/>
</dbReference>
<dbReference type="OrthoDB" id="125856at2759"/>
<evidence type="ECO:0000256" key="7">
    <source>
        <dbReference type="SAM" id="Coils"/>
    </source>
</evidence>
<reference evidence="10 11" key="1">
    <citation type="submission" date="2020-11" db="EMBL/GenBank/DDBJ databases">
        <authorList>
            <person name="Wallbank WR R."/>
            <person name="Pardo Diaz C."/>
            <person name="Kozak K."/>
            <person name="Martin S."/>
            <person name="Jiggins C."/>
            <person name="Moest M."/>
            <person name="Warren A I."/>
            <person name="Generalovic N T."/>
            <person name="Byers J.R.P. K."/>
            <person name="Montejo-Kovacevich G."/>
            <person name="Yen C E."/>
        </authorList>
    </citation>
    <scope>NUCLEOTIDE SEQUENCE [LARGE SCALE GENOMIC DNA]</scope>
</reference>
<dbReference type="InterPro" id="IPR009976">
    <property type="entry name" value="Sec10-like"/>
</dbReference>
<protein>
    <recommendedName>
        <fullName evidence="2">Exocyst complex component 5</fullName>
    </recommendedName>
    <alternativeName>
        <fullName evidence="6">Exocyst complex component Sec10</fullName>
    </alternativeName>
</protein>
<feature type="domain" description="Exocyst complex component Sec10 N-terminal" evidence="9">
    <location>
        <begin position="38"/>
        <end position="152"/>
    </location>
</feature>